<sequence>MFVLSTVLSSPCSKKGRCIDRLLCLITPQKDPIYSFDQNLQPNKHPLNPQRVALQVRKTFEEIALQVVTVQFLLHSGRVTSCGTLKHT</sequence>
<reference evidence="1 2" key="1">
    <citation type="submission" date="2023-10" db="EMBL/GenBank/DDBJ databases">
        <title>Genomes of two closely related lineages of the louse Polyplax serrata with different host specificities.</title>
        <authorList>
            <person name="Martinu J."/>
            <person name="Tarabai H."/>
            <person name="Stefka J."/>
            <person name="Hypsa V."/>
        </authorList>
    </citation>
    <scope>NUCLEOTIDE SEQUENCE [LARGE SCALE GENOMIC DNA]</scope>
    <source>
        <strain evidence="1">HR10_N</strain>
    </source>
</reference>
<protein>
    <submittedName>
        <fullName evidence="1">Uncharacterized protein</fullName>
    </submittedName>
</protein>
<dbReference type="EMBL" id="JAWJWE010000041">
    <property type="protein sequence ID" value="KAK6618564.1"/>
    <property type="molecule type" value="Genomic_DNA"/>
</dbReference>
<organism evidence="1 2">
    <name type="scientific">Polyplax serrata</name>
    <name type="common">Common mouse louse</name>
    <dbReference type="NCBI Taxonomy" id="468196"/>
    <lineage>
        <taxon>Eukaryota</taxon>
        <taxon>Metazoa</taxon>
        <taxon>Ecdysozoa</taxon>
        <taxon>Arthropoda</taxon>
        <taxon>Hexapoda</taxon>
        <taxon>Insecta</taxon>
        <taxon>Pterygota</taxon>
        <taxon>Neoptera</taxon>
        <taxon>Paraneoptera</taxon>
        <taxon>Psocodea</taxon>
        <taxon>Troctomorpha</taxon>
        <taxon>Phthiraptera</taxon>
        <taxon>Anoplura</taxon>
        <taxon>Polyplacidae</taxon>
        <taxon>Polyplax</taxon>
    </lineage>
</organism>
<accession>A0AAN8P147</accession>
<dbReference type="AlphaFoldDB" id="A0AAN8P147"/>
<dbReference type="Proteomes" id="UP001372834">
    <property type="component" value="Unassembled WGS sequence"/>
</dbReference>
<evidence type="ECO:0000313" key="1">
    <source>
        <dbReference type="EMBL" id="KAK6618564.1"/>
    </source>
</evidence>
<evidence type="ECO:0000313" key="2">
    <source>
        <dbReference type="Proteomes" id="UP001372834"/>
    </source>
</evidence>
<comment type="caution">
    <text evidence="1">The sequence shown here is derived from an EMBL/GenBank/DDBJ whole genome shotgun (WGS) entry which is preliminary data.</text>
</comment>
<gene>
    <name evidence="1" type="ORF">RUM43_012955</name>
</gene>
<name>A0AAN8P147_POLSC</name>
<proteinExistence type="predicted"/>